<proteinExistence type="predicted"/>
<keyword evidence="2" id="KW-1185">Reference proteome</keyword>
<dbReference type="AlphaFoldDB" id="A0AAW5HR98"/>
<evidence type="ECO:0000313" key="1">
    <source>
        <dbReference type="EMBL" id="MCO6394008.1"/>
    </source>
</evidence>
<accession>A0AAW5HR98</accession>
<comment type="caution">
    <text evidence="1">The sequence shown here is derived from an EMBL/GenBank/DDBJ whole genome shotgun (WGS) entry which is preliminary data.</text>
</comment>
<protein>
    <submittedName>
        <fullName evidence="1">Abi family protein</fullName>
    </submittedName>
</protein>
<dbReference type="Proteomes" id="UP001205920">
    <property type="component" value="Unassembled WGS sequence"/>
</dbReference>
<dbReference type="EMBL" id="JAEUWV010000002">
    <property type="protein sequence ID" value="MCO6394008.1"/>
    <property type="molecule type" value="Genomic_DNA"/>
</dbReference>
<organism evidence="1 2">
    <name type="scientific">Corynebacterium lipophilum</name>
    <dbReference type="NCBI Taxonomy" id="2804918"/>
    <lineage>
        <taxon>Bacteria</taxon>
        <taxon>Bacillati</taxon>
        <taxon>Actinomycetota</taxon>
        <taxon>Actinomycetes</taxon>
        <taxon>Mycobacteriales</taxon>
        <taxon>Corynebacteriaceae</taxon>
        <taxon>Corynebacterium</taxon>
    </lineage>
</organism>
<sequence>MLVELTSRTLGFMSIVQPASEPSSECGLDFLLQSDGPLRTPASPHRHRADLSGGQFPLWIIAEPMDFSDVSKLYSGLPSADQFKIAERLEISPPERRKKLSGRQKACQPLHTIAIDI</sequence>
<evidence type="ECO:0000313" key="2">
    <source>
        <dbReference type="Proteomes" id="UP001205920"/>
    </source>
</evidence>
<gene>
    <name evidence="1" type="ORF">JMN37_03265</name>
</gene>
<dbReference type="Pfam" id="PF07751">
    <property type="entry name" value="Abi_2"/>
    <property type="match status" value="1"/>
</dbReference>
<dbReference type="RefSeq" id="WP_071572841.1">
    <property type="nucleotide sequence ID" value="NZ_JAOUZI010000001.1"/>
</dbReference>
<dbReference type="InterPro" id="IPR011664">
    <property type="entry name" value="Abi_system_AbiD/AbiF-like"/>
</dbReference>
<name>A0AAW5HR98_9CORY</name>
<reference evidence="1 2" key="1">
    <citation type="submission" date="2021-01" db="EMBL/GenBank/DDBJ databases">
        <title>Identification and Characterization of Corynebacterium sp.</title>
        <authorList>
            <person name="Luo Q."/>
            <person name="Qu P."/>
            <person name="Chen Q."/>
        </authorList>
    </citation>
    <scope>NUCLEOTIDE SEQUENCE [LARGE SCALE GENOMIC DNA]</scope>
    <source>
        <strain evidence="1 2">MC-18</strain>
    </source>
</reference>